<dbReference type="FunFam" id="1.25.40.150:FF:000002">
    <property type="entry name" value="V-type proton ATPase subunit H"/>
    <property type="match status" value="1"/>
</dbReference>
<dbReference type="InterPro" id="IPR038497">
    <property type="entry name" value="ATPase_V1-cplx_hsu_C_sf"/>
</dbReference>
<dbReference type="PIRSF" id="PIRSF032184">
    <property type="entry name" value="ATPase_V1_H"/>
    <property type="match status" value="1"/>
</dbReference>
<dbReference type="PANTHER" id="PTHR10698">
    <property type="entry name" value="V-TYPE PROTON ATPASE SUBUNIT H"/>
    <property type="match status" value="1"/>
</dbReference>
<dbReference type="InterPro" id="IPR016024">
    <property type="entry name" value="ARM-type_fold"/>
</dbReference>
<organism evidence="7 8">
    <name type="scientific">Xylona heveae (strain CBS 132557 / TC161)</name>
    <dbReference type="NCBI Taxonomy" id="1328760"/>
    <lineage>
        <taxon>Eukaryota</taxon>
        <taxon>Fungi</taxon>
        <taxon>Dikarya</taxon>
        <taxon>Ascomycota</taxon>
        <taxon>Pezizomycotina</taxon>
        <taxon>Xylonomycetes</taxon>
        <taxon>Xylonales</taxon>
        <taxon>Xylonaceae</taxon>
        <taxon>Xylona</taxon>
    </lineage>
</organism>
<dbReference type="FunCoup" id="A0A165GIT8">
    <property type="interactions" value="384"/>
</dbReference>
<keyword evidence="4 5" id="KW-0406">Ion transport</keyword>
<dbReference type="STRING" id="1328760.A0A165GIT8"/>
<evidence type="ECO:0000259" key="6">
    <source>
        <dbReference type="Pfam" id="PF11698"/>
    </source>
</evidence>
<dbReference type="Gene3D" id="1.25.40.150">
    <property type="entry name" value="V-type ATPase, subunit H, C-terminal domain"/>
    <property type="match status" value="1"/>
</dbReference>
<comment type="subunit">
    <text evidence="5">V-ATPase is a heteromultimeric enzyme made up of two complexes: the ATP-hydrolytic V1 complex and the proton translocation V0 complex.</text>
</comment>
<dbReference type="GeneID" id="28901250"/>
<protein>
    <recommendedName>
        <fullName evidence="5">V-type proton ATPase subunit H</fullName>
    </recommendedName>
</protein>
<dbReference type="SUPFAM" id="SSF48371">
    <property type="entry name" value="ARM repeat"/>
    <property type="match status" value="1"/>
</dbReference>
<proteinExistence type="inferred from homology"/>
<evidence type="ECO:0000256" key="1">
    <source>
        <dbReference type="ARBA" id="ARBA00008613"/>
    </source>
</evidence>
<dbReference type="EMBL" id="KV407459">
    <property type="protein sequence ID" value="KZF22236.1"/>
    <property type="molecule type" value="Genomic_DNA"/>
</dbReference>
<dbReference type="FunFam" id="1.25.10.10:FF:000326">
    <property type="entry name" value="V-type proton ATPase subunit H"/>
    <property type="match status" value="1"/>
</dbReference>
<keyword evidence="8" id="KW-1185">Reference proteome</keyword>
<comment type="similarity">
    <text evidence="1 5">Belongs to the V-ATPase H subunit family.</text>
</comment>
<reference evidence="7 8" key="1">
    <citation type="journal article" date="2016" name="Fungal Biol.">
        <title>The genome of Xylona heveae provides a window into fungal endophytism.</title>
        <authorList>
            <person name="Gazis R."/>
            <person name="Kuo A."/>
            <person name="Riley R."/>
            <person name="LaButti K."/>
            <person name="Lipzen A."/>
            <person name="Lin J."/>
            <person name="Amirebrahimi M."/>
            <person name="Hesse C.N."/>
            <person name="Spatafora J.W."/>
            <person name="Henrissat B."/>
            <person name="Hainaut M."/>
            <person name="Grigoriev I.V."/>
            <person name="Hibbett D.S."/>
        </authorList>
    </citation>
    <scope>NUCLEOTIDE SEQUENCE [LARGE SCALE GENOMIC DNA]</scope>
    <source>
        <strain evidence="7 8">TC161</strain>
    </source>
</reference>
<dbReference type="RefSeq" id="XP_018187791.1">
    <property type="nucleotide sequence ID" value="XM_018336113.1"/>
</dbReference>
<dbReference type="GO" id="GO:0000221">
    <property type="term" value="C:vacuolar proton-transporting V-type ATPase, V1 domain"/>
    <property type="evidence" value="ECO:0007669"/>
    <property type="project" value="UniProtKB-UniRule"/>
</dbReference>
<dbReference type="Pfam" id="PF03224">
    <property type="entry name" value="V-ATPase_H_N"/>
    <property type="match status" value="1"/>
</dbReference>
<dbReference type="GO" id="GO:0046961">
    <property type="term" value="F:proton-transporting ATPase activity, rotational mechanism"/>
    <property type="evidence" value="ECO:0007669"/>
    <property type="project" value="UniProtKB-UniRule"/>
</dbReference>
<dbReference type="Pfam" id="PF11698">
    <property type="entry name" value="V-ATPase_H_C"/>
    <property type="match status" value="1"/>
</dbReference>
<dbReference type="InterPro" id="IPR004908">
    <property type="entry name" value="ATPase_V1-cplx_hsu"/>
</dbReference>
<dbReference type="OMA" id="HSGHLRW"/>
<name>A0A165GIT8_XYLHT</name>
<evidence type="ECO:0000256" key="2">
    <source>
        <dbReference type="ARBA" id="ARBA00022448"/>
    </source>
</evidence>
<evidence type="ECO:0000256" key="5">
    <source>
        <dbReference type="PIRNR" id="PIRNR032184"/>
    </source>
</evidence>
<dbReference type="Proteomes" id="UP000076632">
    <property type="component" value="Unassembled WGS sequence"/>
</dbReference>
<evidence type="ECO:0000313" key="7">
    <source>
        <dbReference type="EMBL" id="KZF22236.1"/>
    </source>
</evidence>
<dbReference type="GO" id="GO:0000329">
    <property type="term" value="C:fungal-type vacuole membrane"/>
    <property type="evidence" value="ECO:0007669"/>
    <property type="project" value="TreeGrafter"/>
</dbReference>
<evidence type="ECO:0000256" key="3">
    <source>
        <dbReference type="ARBA" id="ARBA00022781"/>
    </source>
</evidence>
<dbReference type="InterPro" id="IPR011987">
    <property type="entry name" value="ATPase_V1-cplx_hsu_C"/>
</dbReference>
<evidence type="ECO:0000256" key="4">
    <source>
        <dbReference type="ARBA" id="ARBA00023065"/>
    </source>
</evidence>
<sequence>MLVDAPYLSSLQNNIRQRPIPWEGAVRAGNLTEDELKKIKAVDKVRKDQRKQTIQSDLDAYTRLLLGGDSQPSVLESAAKRGDVVQYILVLASDLIEDVPELKAGLLRHPAPYRPFVPLLSQSSNPEDPIPLLTAYLLTGLISSAILSSSKESSKIEEPLTRLYNYLSLLSKSSDSGLQDISVQEYSALLRTRQSRGLFWKLRKDTIVPLVDILRSAAGTAKDTSTLWEGSTSIGRNTFDSGLGGGIGLQLLYHVLLVQWQLSFEGALVGEDLESEHEIIPLYTHLLRLSPKEKTTRLLLSTLRNLLSTNETSLLPVAVLVRLPALLQNLKGRHLSDDDLLDDLQSLSDMLEEYTKTQTTFDQYAAEIHSGHLHWSPPHRNPVFWAENARRILDENKGELPKKLAEIISEPWDSDKQVLAIACNDIGYLVKEVPEKRGQLEKLGLKGRIMELMGESNEAVRWESLRAVGEWLRYSIEA</sequence>
<evidence type="ECO:0000313" key="8">
    <source>
        <dbReference type="Proteomes" id="UP000076632"/>
    </source>
</evidence>
<dbReference type="PANTHER" id="PTHR10698:SF0">
    <property type="entry name" value="V-TYPE PROTON ATPASE SUBUNIT H"/>
    <property type="match status" value="1"/>
</dbReference>
<dbReference type="InParanoid" id="A0A165GIT8"/>
<dbReference type="AlphaFoldDB" id="A0A165GIT8"/>
<dbReference type="InterPro" id="IPR011989">
    <property type="entry name" value="ARM-like"/>
</dbReference>
<dbReference type="OrthoDB" id="10263554at2759"/>
<feature type="domain" description="ATPase V1 complex subunit H C-terminal" evidence="6">
    <location>
        <begin position="358"/>
        <end position="474"/>
    </location>
</feature>
<keyword evidence="2 5" id="KW-0813">Transport</keyword>
<comment type="function">
    <text evidence="5">Subunit of the V1 complex of vacuolar(H+)-ATPase (V-ATPase), a multisubunit enzyme composed of a peripheral complex (V1) that hydrolyzes ATP and a membrane integral complex (V0) that translocates protons. V-ATPase is responsible for acidifying and maintaining the pH of intracellular compartments.</text>
</comment>
<dbReference type="Gene3D" id="1.25.10.10">
    <property type="entry name" value="Leucine-rich Repeat Variant"/>
    <property type="match status" value="1"/>
</dbReference>
<gene>
    <name evidence="7" type="ORF">L228DRAFT_283399</name>
</gene>
<accession>A0A165GIT8</accession>
<keyword evidence="3 5" id="KW-0375">Hydrogen ion transport</keyword>